<evidence type="ECO:0000313" key="3">
    <source>
        <dbReference type="Proteomes" id="UP000318669"/>
    </source>
</evidence>
<dbReference type="PROSITE" id="PS51257">
    <property type="entry name" value="PROKAR_LIPOPROTEIN"/>
    <property type="match status" value="1"/>
</dbReference>
<gene>
    <name evidence="2" type="ORF">FNW11_08900</name>
</gene>
<dbReference type="Pfam" id="PF16324">
    <property type="entry name" value="DUF4960"/>
    <property type="match status" value="1"/>
</dbReference>
<dbReference type="AlphaFoldDB" id="A0A553BP44"/>
<proteinExistence type="predicted"/>
<dbReference type="EMBL" id="VJZL01000012">
    <property type="protein sequence ID" value="TRX10015.1"/>
    <property type="molecule type" value="Genomic_DNA"/>
</dbReference>
<evidence type="ECO:0000313" key="2">
    <source>
        <dbReference type="EMBL" id="TRX10015.1"/>
    </source>
</evidence>
<dbReference type="RefSeq" id="WP_144064776.1">
    <property type="nucleotide sequence ID" value="NZ_VJZL01000012.1"/>
</dbReference>
<comment type="caution">
    <text evidence="2">The sequence shown here is derived from an EMBL/GenBank/DDBJ whole genome shotgun (WGS) entry which is preliminary data.</text>
</comment>
<dbReference type="OrthoDB" id="696008at2"/>
<organism evidence="2 3">
    <name type="scientific">Flavobacterium gawalongense</name>
    <dbReference type="NCBI Taxonomy" id="2594432"/>
    <lineage>
        <taxon>Bacteria</taxon>
        <taxon>Pseudomonadati</taxon>
        <taxon>Bacteroidota</taxon>
        <taxon>Flavobacteriia</taxon>
        <taxon>Flavobacteriales</taxon>
        <taxon>Flavobacteriaceae</taxon>
        <taxon>Flavobacterium</taxon>
    </lineage>
</organism>
<dbReference type="Proteomes" id="UP000318669">
    <property type="component" value="Unassembled WGS sequence"/>
</dbReference>
<accession>A0A553BP44</accession>
<evidence type="ECO:0000259" key="1">
    <source>
        <dbReference type="Pfam" id="PF16324"/>
    </source>
</evidence>
<sequence>MKNKFINTFQLKYVLLLIIATITYSCEERLNYDDQLPSTLNIIESIKIGQTSATIDNLSGVVNFVLPSETNLASVVLDIKTPEGVTINPASGTTVDLTNPLEVTAISGGKTRHYIINARVLPNQIAFVSDATSIDNIVDEDVKAAAQWAKDTYGSRFVFIPFSDLTLNSLKTVNVVFFFYDTQGTSALPQESLDKKNILIQYVVEGGKMLLGGMATSYAEVIGRDKSGLLTIKGNGIGFVDAGTWAIDGGVNFQNDQRNNPIYNFTQVISTDSNGYFPVINGGYKEDHNNLWDLGSLLGPGHQKGQFAEFENLYGGKVLAVWAGVGDECCPGIIEFKSNSVYAGTIIAIGVGGMEWAMNDGRTNVYASNIQGIYRNSIDYLGTK</sequence>
<feature type="domain" description="DUF4960" evidence="1">
    <location>
        <begin position="127"/>
        <end position="381"/>
    </location>
</feature>
<reference evidence="2 3" key="1">
    <citation type="submission" date="2019-07" db="EMBL/GenBank/DDBJ databases">
        <title>Novel species of Flavobacterium.</title>
        <authorList>
            <person name="Liu Q."/>
            <person name="Xin Y.-H."/>
        </authorList>
    </citation>
    <scope>NUCLEOTIDE SEQUENCE [LARGE SCALE GENOMIC DNA]</scope>
    <source>
        <strain evidence="2 3">GSR22</strain>
    </source>
</reference>
<dbReference type="InterPro" id="IPR032526">
    <property type="entry name" value="DUF4960"/>
</dbReference>
<name>A0A553BP44_9FLAO</name>
<protein>
    <submittedName>
        <fullName evidence="2">DUF4960 domain-containing protein</fullName>
    </submittedName>
</protein>
<dbReference type="Gene3D" id="2.60.40.2340">
    <property type="match status" value="1"/>
</dbReference>